<feature type="signal peptide" evidence="2">
    <location>
        <begin position="1"/>
        <end position="21"/>
    </location>
</feature>
<feature type="region of interest" description="Disordered" evidence="1">
    <location>
        <begin position="21"/>
        <end position="56"/>
    </location>
</feature>
<dbReference type="RefSeq" id="WP_341671679.1">
    <property type="nucleotide sequence ID" value="NZ_JBBYHV010000001.1"/>
</dbReference>
<feature type="chain" id="PRO_5045609895" description="DUF4232 domain-containing protein" evidence="2">
    <location>
        <begin position="22"/>
        <end position="182"/>
    </location>
</feature>
<gene>
    <name evidence="3" type="ORF">AAEO60_00475</name>
</gene>
<proteinExistence type="predicted"/>
<comment type="caution">
    <text evidence="3">The sequence shown here is derived from an EMBL/GenBank/DDBJ whole genome shotgun (WGS) entry which is preliminary data.</text>
</comment>
<keyword evidence="2" id="KW-0732">Signal</keyword>
<reference evidence="3 4" key="1">
    <citation type="submission" date="2024-04" db="EMBL/GenBank/DDBJ databases">
        <title>Aurantiacibacter sp. DGU6 16S ribosomal RNA gene Genome sequencing and assembly.</title>
        <authorList>
            <person name="Park S."/>
        </authorList>
    </citation>
    <scope>NUCLEOTIDE SEQUENCE [LARGE SCALE GENOMIC DNA]</scope>
    <source>
        <strain evidence="3 4">DGU6</strain>
    </source>
</reference>
<evidence type="ECO:0008006" key="5">
    <source>
        <dbReference type="Google" id="ProtNLM"/>
    </source>
</evidence>
<protein>
    <recommendedName>
        <fullName evidence="5">DUF4232 domain-containing protein</fullName>
    </recommendedName>
</protein>
<dbReference type="Proteomes" id="UP001497045">
    <property type="component" value="Unassembled WGS sequence"/>
</dbReference>
<organism evidence="3 4">
    <name type="scientific">Aurantiacibacter gilvus</name>
    <dbReference type="NCBI Taxonomy" id="3139141"/>
    <lineage>
        <taxon>Bacteria</taxon>
        <taxon>Pseudomonadati</taxon>
        <taxon>Pseudomonadota</taxon>
        <taxon>Alphaproteobacteria</taxon>
        <taxon>Sphingomonadales</taxon>
        <taxon>Erythrobacteraceae</taxon>
        <taxon>Aurantiacibacter</taxon>
    </lineage>
</organism>
<accession>A0ABU9I9P7</accession>
<name>A0ABU9I9P7_9SPHN</name>
<evidence type="ECO:0000256" key="1">
    <source>
        <dbReference type="SAM" id="MobiDB-lite"/>
    </source>
</evidence>
<evidence type="ECO:0000256" key="2">
    <source>
        <dbReference type="SAM" id="SignalP"/>
    </source>
</evidence>
<dbReference type="PROSITE" id="PS51257">
    <property type="entry name" value="PROKAR_LIPOPROTEIN"/>
    <property type="match status" value="1"/>
</dbReference>
<evidence type="ECO:0000313" key="4">
    <source>
        <dbReference type="Proteomes" id="UP001497045"/>
    </source>
</evidence>
<evidence type="ECO:0000313" key="3">
    <source>
        <dbReference type="EMBL" id="MEL1249137.1"/>
    </source>
</evidence>
<feature type="compositionally biased region" description="Basic and acidic residues" evidence="1">
    <location>
        <begin position="35"/>
        <end position="45"/>
    </location>
</feature>
<dbReference type="EMBL" id="JBBYHV010000001">
    <property type="protein sequence ID" value="MEL1249137.1"/>
    <property type="molecule type" value="Genomic_DNA"/>
</dbReference>
<sequence>MIKLIASLSVLSLAACSAEPAAPAVDDVEEPDAPSVERTDSRIEDEAPPMPPASLGLQPLSQVEIAVGNLGGELGCVFSREPTGEALFIATSVEQGTEPARGLFKTGSETIRVAHEGTGFAALSQGGSFTAEDTELVIVRLAAEPLVAEPPVAPEAPLYRARLSIDHLGDMATEQGFWRCGP</sequence>
<keyword evidence="4" id="KW-1185">Reference proteome</keyword>